<organism evidence="3 4">
    <name type="scientific">Lyophyllum shimeji</name>
    <name type="common">Hon-shimeji</name>
    <name type="synonym">Tricholoma shimeji</name>
    <dbReference type="NCBI Taxonomy" id="47721"/>
    <lineage>
        <taxon>Eukaryota</taxon>
        <taxon>Fungi</taxon>
        <taxon>Dikarya</taxon>
        <taxon>Basidiomycota</taxon>
        <taxon>Agaricomycotina</taxon>
        <taxon>Agaricomycetes</taxon>
        <taxon>Agaricomycetidae</taxon>
        <taxon>Agaricales</taxon>
        <taxon>Tricholomatineae</taxon>
        <taxon>Lyophyllaceae</taxon>
        <taxon>Lyophyllum</taxon>
    </lineage>
</organism>
<evidence type="ECO:0000256" key="1">
    <source>
        <dbReference type="SAM" id="MobiDB-lite"/>
    </source>
</evidence>
<accession>A0A9P3PHI4</accession>
<proteinExistence type="predicted"/>
<dbReference type="AlphaFoldDB" id="A0A9P3PHI4"/>
<feature type="region of interest" description="Disordered" evidence="1">
    <location>
        <begin position="120"/>
        <end position="141"/>
    </location>
</feature>
<gene>
    <name evidence="3" type="ORF">LshimejAT787_0303380</name>
</gene>
<protein>
    <submittedName>
        <fullName evidence="3">Uncharacterized protein</fullName>
    </submittedName>
</protein>
<reference evidence="3" key="1">
    <citation type="submission" date="2022-07" db="EMBL/GenBank/DDBJ databases">
        <title>The genome of Lyophyllum shimeji provides insight into the initial evolution of ectomycorrhizal fungal genome.</title>
        <authorList>
            <person name="Kobayashi Y."/>
            <person name="Shibata T."/>
            <person name="Hirakawa H."/>
            <person name="Shigenobu S."/>
            <person name="Nishiyama T."/>
            <person name="Yamada A."/>
            <person name="Hasebe M."/>
            <person name="Kawaguchi M."/>
        </authorList>
    </citation>
    <scope>NUCLEOTIDE SEQUENCE</scope>
    <source>
        <strain evidence="3">AT787</strain>
    </source>
</reference>
<evidence type="ECO:0000313" key="4">
    <source>
        <dbReference type="Proteomes" id="UP001063166"/>
    </source>
</evidence>
<keyword evidence="2" id="KW-0732">Signal</keyword>
<keyword evidence="4" id="KW-1185">Reference proteome</keyword>
<evidence type="ECO:0000313" key="3">
    <source>
        <dbReference type="EMBL" id="GLB36050.1"/>
    </source>
</evidence>
<feature type="signal peptide" evidence="2">
    <location>
        <begin position="1"/>
        <end position="19"/>
    </location>
</feature>
<sequence length="227" mass="23519">MRSLFVLLLTAILTHNVFAIPMSTALLYVRRNDNATILDLIAQYKQYKLQAKQAGELEVKLLEEAKAKQLAIEKKIGFSSNSSSWKSTSSSAVEPFTVLTATGSAVVFAHDGATSTVTLNLTTTNPPARASTSTTSPSAGPYTVLTGTGSVIVFAAQETTRTVTLNSTSTTSPAPTNPPTSTTEPVSVLTATGSVVVVASIKTVTLNAMSTGASASATSRTGTPTKT</sequence>
<evidence type="ECO:0000256" key="2">
    <source>
        <dbReference type="SAM" id="SignalP"/>
    </source>
</evidence>
<dbReference type="EMBL" id="BRPK01000003">
    <property type="protein sequence ID" value="GLB36050.1"/>
    <property type="molecule type" value="Genomic_DNA"/>
</dbReference>
<feature type="chain" id="PRO_5040219858" evidence="2">
    <location>
        <begin position="20"/>
        <end position="227"/>
    </location>
</feature>
<feature type="region of interest" description="Disordered" evidence="1">
    <location>
        <begin position="163"/>
        <end position="186"/>
    </location>
</feature>
<comment type="caution">
    <text evidence="3">The sequence shown here is derived from an EMBL/GenBank/DDBJ whole genome shotgun (WGS) entry which is preliminary data.</text>
</comment>
<name>A0A9P3PHI4_LYOSH</name>
<dbReference type="Proteomes" id="UP001063166">
    <property type="component" value="Unassembled WGS sequence"/>
</dbReference>